<comment type="caution">
    <text evidence="1">The sequence shown here is derived from an EMBL/GenBank/DDBJ whole genome shotgun (WGS) entry which is preliminary data.</text>
</comment>
<keyword evidence="2" id="KW-1185">Reference proteome</keyword>
<accession>A0AAD8F931</accession>
<dbReference type="AlphaFoldDB" id="A0AAD8F931"/>
<gene>
    <name evidence="1" type="ORF">Bpfe_014294</name>
</gene>
<reference evidence="1" key="2">
    <citation type="submission" date="2023-04" db="EMBL/GenBank/DDBJ databases">
        <authorList>
            <person name="Bu L."/>
            <person name="Lu L."/>
            <person name="Laidemitt M.R."/>
            <person name="Zhang S.M."/>
            <person name="Mutuku M."/>
            <person name="Mkoji G."/>
            <person name="Steinauer M."/>
            <person name="Loker E.S."/>
        </authorList>
    </citation>
    <scope>NUCLEOTIDE SEQUENCE</scope>
    <source>
        <strain evidence="1">KasaAsao</strain>
        <tissue evidence="1">Whole Snail</tissue>
    </source>
</reference>
<sequence>MTTLRKLDELSYKQLKEELRIRELKIVGAKEKIRASLRQDLVDEGEDPETNLFEVEPNIGEVLHIWLRELCTFQDSMNHSMDKLICNVQGQINPTILPEMAEADSLLNSVASCGSTALSQVILRKGIMKRSSESTALTTTRAVTTTLCVRWLTPATTVKMERPRLRHRVERNLVNWRRR</sequence>
<dbReference type="Proteomes" id="UP001233172">
    <property type="component" value="Unassembled WGS sequence"/>
</dbReference>
<organism evidence="1 2">
    <name type="scientific">Biomphalaria pfeifferi</name>
    <name type="common">Bloodfluke planorb</name>
    <name type="synonym">Freshwater snail</name>
    <dbReference type="NCBI Taxonomy" id="112525"/>
    <lineage>
        <taxon>Eukaryota</taxon>
        <taxon>Metazoa</taxon>
        <taxon>Spiralia</taxon>
        <taxon>Lophotrochozoa</taxon>
        <taxon>Mollusca</taxon>
        <taxon>Gastropoda</taxon>
        <taxon>Heterobranchia</taxon>
        <taxon>Euthyneura</taxon>
        <taxon>Panpulmonata</taxon>
        <taxon>Hygrophila</taxon>
        <taxon>Lymnaeoidea</taxon>
        <taxon>Planorbidae</taxon>
        <taxon>Biomphalaria</taxon>
    </lineage>
</organism>
<evidence type="ECO:0000313" key="2">
    <source>
        <dbReference type="Proteomes" id="UP001233172"/>
    </source>
</evidence>
<name>A0AAD8F931_BIOPF</name>
<proteinExistence type="predicted"/>
<protein>
    <submittedName>
        <fullName evidence="1">SAFB-like transcription modulator</fullName>
    </submittedName>
</protein>
<evidence type="ECO:0000313" key="1">
    <source>
        <dbReference type="EMBL" id="KAK0056207.1"/>
    </source>
</evidence>
<reference evidence="1" key="1">
    <citation type="journal article" date="2023" name="PLoS Negl. Trop. Dis.">
        <title>A genome sequence for Biomphalaria pfeifferi, the major vector snail for the human-infecting parasite Schistosoma mansoni.</title>
        <authorList>
            <person name="Bu L."/>
            <person name="Lu L."/>
            <person name="Laidemitt M.R."/>
            <person name="Zhang S.M."/>
            <person name="Mutuku M."/>
            <person name="Mkoji G."/>
            <person name="Steinauer M."/>
            <person name="Loker E.S."/>
        </authorList>
    </citation>
    <scope>NUCLEOTIDE SEQUENCE</scope>
    <source>
        <strain evidence="1">KasaAsao</strain>
    </source>
</reference>
<dbReference type="EMBL" id="JASAOG010000063">
    <property type="protein sequence ID" value="KAK0056207.1"/>
    <property type="molecule type" value="Genomic_DNA"/>
</dbReference>